<dbReference type="AlphaFoldDB" id="A0A645I386"/>
<comment type="caution">
    <text evidence="1">The sequence shown here is derived from an EMBL/GenBank/DDBJ whole genome shotgun (WGS) entry which is preliminary data.</text>
</comment>
<protein>
    <submittedName>
        <fullName evidence="1">Uncharacterized protein</fullName>
    </submittedName>
</protein>
<sequence length="41" mass="4549">MQLIQCTQQGDKRVQIEAAAFLNAFNGRNADLCAVSKLLLR</sequence>
<dbReference type="EMBL" id="VSSQ01104424">
    <property type="protein sequence ID" value="MPN44919.1"/>
    <property type="molecule type" value="Genomic_DNA"/>
</dbReference>
<name>A0A645I386_9ZZZZ</name>
<evidence type="ECO:0000313" key="1">
    <source>
        <dbReference type="EMBL" id="MPN44919.1"/>
    </source>
</evidence>
<organism evidence="1">
    <name type="scientific">bioreactor metagenome</name>
    <dbReference type="NCBI Taxonomy" id="1076179"/>
    <lineage>
        <taxon>unclassified sequences</taxon>
        <taxon>metagenomes</taxon>
        <taxon>ecological metagenomes</taxon>
    </lineage>
</organism>
<gene>
    <name evidence="1" type="ORF">SDC9_192486</name>
</gene>
<proteinExistence type="predicted"/>
<accession>A0A645I386</accession>
<reference evidence="1" key="1">
    <citation type="submission" date="2019-08" db="EMBL/GenBank/DDBJ databases">
        <authorList>
            <person name="Kucharzyk K."/>
            <person name="Murdoch R.W."/>
            <person name="Higgins S."/>
            <person name="Loffler F."/>
        </authorList>
    </citation>
    <scope>NUCLEOTIDE SEQUENCE</scope>
</reference>